<dbReference type="AlphaFoldDB" id="A0AAD4BN50"/>
<gene>
    <name evidence="2" type="ORF">L210DRAFT_3552168</name>
</gene>
<reference evidence="2" key="2">
    <citation type="journal article" date="2020" name="Nat. Commun.">
        <title>Large-scale genome sequencing of mycorrhizal fungi provides insights into the early evolution of symbiotic traits.</title>
        <authorList>
            <person name="Miyauchi S."/>
            <person name="Kiss E."/>
            <person name="Kuo A."/>
            <person name="Drula E."/>
            <person name="Kohler A."/>
            <person name="Sanchez-Garcia M."/>
            <person name="Morin E."/>
            <person name="Andreopoulos B."/>
            <person name="Barry K.W."/>
            <person name="Bonito G."/>
            <person name="Buee M."/>
            <person name="Carver A."/>
            <person name="Chen C."/>
            <person name="Cichocki N."/>
            <person name="Clum A."/>
            <person name="Culley D."/>
            <person name="Crous P.W."/>
            <person name="Fauchery L."/>
            <person name="Girlanda M."/>
            <person name="Hayes R.D."/>
            <person name="Keri Z."/>
            <person name="LaButti K."/>
            <person name="Lipzen A."/>
            <person name="Lombard V."/>
            <person name="Magnuson J."/>
            <person name="Maillard F."/>
            <person name="Murat C."/>
            <person name="Nolan M."/>
            <person name="Ohm R.A."/>
            <person name="Pangilinan J."/>
            <person name="Pereira M.F."/>
            <person name="Perotto S."/>
            <person name="Peter M."/>
            <person name="Pfister S."/>
            <person name="Riley R."/>
            <person name="Sitrit Y."/>
            <person name="Stielow J.B."/>
            <person name="Szollosi G."/>
            <person name="Zifcakova L."/>
            <person name="Stursova M."/>
            <person name="Spatafora J.W."/>
            <person name="Tedersoo L."/>
            <person name="Vaario L.M."/>
            <person name="Yamada A."/>
            <person name="Yan M."/>
            <person name="Wang P."/>
            <person name="Xu J."/>
            <person name="Bruns T."/>
            <person name="Baldrian P."/>
            <person name="Vilgalys R."/>
            <person name="Dunand C."/>
            <person name="Henrissat B."/>
            <person name="Grigoriev I.V."/>
            <person name="Hibbett D."/>
            <person name="Nagy L.G."/>
            <person name="Martin F.M."/>
        </authorList>
    </citation>
    <scope>NUCLEOTIDE SEQUENCE</scope>
    <source>
        <strain evidence="2">BED1</strain>
    </source>
</reference>
<evidence type="ECO:0000313" key="3">
    <source>
        <dbReference type="Proteomes" id="UP001194468"/>
    </source>
</evidence>
<organism evidence="2 3">
    <name type="scientific">Boletus edulis BED1</name>
    <dbReference type="NCBI Taxonomy" id="1328754"/>
    <lineage>
        <taxon>Eukaryota</taxon>
        <taxon>Fungi</taxon>
        <taxon>Dikarya</taxon>
        <taxon>Basidiomycota</taxon>
        <taxon>Agaricomycotina</taxon>
        <taxon>Agaricomycetes</taxon>
        <taxon>Agaricomycetidae</taxon>
        <taxon>Boletales</taxon>
        <taxon>Boletineae</taxon>
        <taxon>Boletaceae</taxon>
        <taxon>Boletoideae</taxon>
        <taxon>Boletus</taxon>
    </lineage>
</organism>
<feature type="compositionally biased region" description="Basic and acidic residues" evidence="1">
    <location>
        <begin position="23"/>
        <end position="35"/>
    </location>
</feature>
<keyword evidence="3" id="KW-1185">Reference proteome</keyword>
<accession>A0AAD4BN50</accession>
<proteinExistence type="predicted"/>
<protein>
    <submittedName>
        <fullName evidence="2">Uncharacterized protein</fullName>
    </submittedName>
</protein>
<evidence type="ECO:0000313" key="2">
    <source>
        <dbReference type="EMBL" id="KAF8434740.1"/>
    </source>
</evidence>
<sequence>MRDEPNVRRIIFREWCNKPARCIDKDRTRRPERGQAGHQTKSKRPQLGHRDIQQL</sequence>
<reference evidence="2" key="1">
    <citation type="submission" date="2019-10" db="EMBL/GenBank/DDBJ databases">
        <authorList>
            <consortium name="DOE Joint Genome Institute"/>
            <person name="Kuo A."/>
            <person name="Miyauchi S."/>
            <person name="Kiss E."/>
            <person name="Drula E."/>
            <person name="Kohler A."/>
            <person name="Sanchez-Garcia M."/>
            <person name="Andreopoulos B."/>
            <person name="Barry K.W."/>
            <person name="Bonito G."/>
            <person name="Buee M."/>
            <person name="Carver A."/>
            <person name="Chen C."/>
            <person name="Cichocki N."/>
            <person name="Clum A."/>
            <person name="Culley D."/>
            <person name="Crous P.W."/>
            <person name="Fauchery L."/>
            <person name="Girlanda M."/>
            <person name="Hayes R."/>
            <person name="Keri Z."/>
            <person name="LaButti K."/>
            <person name="Lipzen A."/>
            <person name="Lombard V."/>
            <person name="Magnuson J."/>
            <person name="Maillard F."/>
            <person name="Morin E."/>
            <person name="Murat C."/>
            <person name="Nolan M."/>
            <person name="Ohm R."/>
            <person name="Pangilinan J."/>
            <person name="Pereira M."/>
            <person name="Perotto S."/>
            <person name="Peter M."/>
            <person name="Riley R."/>
            <person name="Sitrit Y."/>
            <person name="Stielow B."/>
            <person name="Szollosi G."/>
            <person name="Zifcakova L."/>
            <person name="Stursova M."/>
            <person name="Spatafora J.W."/>
            <person name="Tedersoo L."/>
            <person name="Vaario L.-M."/>
            <person name="Yamada A."/>
            <person name="Yan M."/>
            <person name="Wang P."/>
            <person name="Xu J."/>
            <person name="Bruns T."/>
            <person name="Baldrian P."/>
            <person name="Vilgalys R."/>
            <person name="Henrissat B."/>
            <person name="Grigoriev I.V."/>
            <person name="Hibbett D."/>
            <person name="Nagy L.G."/>
            <person name="Martin F.M."/>
        </authorList>
    </citation>
    <scope>NUCLEOTIDE SEQUENCE</scope>
    <source>
        <strain evidence="2">BED1</strain>
    </source>
</reference>
<feature type="region of interest" description="Disordered" evidence="1">
    <location>
        <begin position="23"/>
        <end position="55"/>
    </location>
</feature>
<evidence type="ECO:0000256" key="1">
    <source>
        <dbReference type="SAM" id="MobiDB-lite"/>
    </source>
</evidence>
<comment type="caution">
    <text evidence="2">The sequence shown here is derived from an EMBL/GenBank/DDBJ whole genome shotgun (WGS) entry which is preliminary data.</text>
</comment>
<dbReference type="Proteomes" id="UP001194468">
    <property type="component" value="Unassembled WGS sequence"/>
</dbReference>
<dbReference type="EMBL" id="WHUW01000027">
    <property type="protein sequence ID" value="KAF8434740.1"/>
    <property type="molecule type" value="Genomic_DNA"/>
</dbReference>
<feature type="non-terminal residue" evidence="2">
    <location>
        <position position="1"/>
    </location>
</feature>
<name>A0AAD4BN50_BOLED</name>